<dbReference type="Proteomes" id="UP000436088">
    <property type="component" value="Unassembled WGS sequence"/>
</dbReference>
<dbReference type="Pfam" id="PF14968">
    <property type="entry name" value="CCDC84"/>
    <property type="match status" value="1"/>
</dbReference>
<keyword evidence="3" id="KW-1185">Reference proteome</keyword>
<dbReference type="EMBL" id="VEPZ02001176">
    <property type="protein sequence ID" value="KAE8688930.1"/>
    <property type="molecule type" value="Genomic_DNA"/>
</dbReference>
<protein>
    <submittedName>
        <fullName evidence="2">Coiled-coil domain-containing protein 84</fullName>
    </submittedName>
</protein>
<gene>
    <name evidence="2" type="ORF">F3Y22_tig00110946pilonHSYRG00013</name>
</gene>
<organism evidence="2 3">
    <name type="scientific">Hibiscus syriacus</name>
    <name type="common">Rose of Sharon</name>
    <dbReference type="NCBI Taxonomy" id="106335"/>
    <lineage>
        <taxon>Eukaryota</taxon>
        <taxon>Viridiplantae</taxon>
        <taxon>Streptophyta</taxon>
        <taxon>Embryophyta</taxon>
        <taxon>Tracheophyta</taxon>
        <taxon>Spermatophyta</taxon>
        <taxon>Magnoliopsida</taxon>
        <taxon>eudicotyledons</taxon>
        <taxon>Gunneridae</taxon>
        <taxon>Pentapetalae</taxon>
        <taxon>rosids</taxon>
        <taxon>malvids</taxon>
        <taxon>Malvales</taxon>
        <taxon>Malvaceae</taxon>
        <taxon>Malvoideae</taxon>
        <taxon>Hibiscus</taxon>
    </lineage>
</organism>
<evidence type="ECO:0000313" key="2">
    <source>
        <dbReference type="EMBL" id="KAE8688930.1"/>
    </source>
</evidence>
<sequence>MEQLDKYRILETDLTKWEKKCESLKGEAMAAPIEGSCGVVYGASNDIHNKVNFKKTNNLGQNTLNSLKPSYSNVVLPLQYNTNEYQISNSRFPEVKNFGSSFHEANFSLHVGVHSNTSLLNSDDLTADSSSQQNLLYNSGICLGNAYLNNIGVCQAYQTENAAENVHSGAPPPWLEVADRTLLNNQVKPALSRFMSSNKSWKSHKLNPKRVGAASAEKRKMELEKEKQGEIVESDCDAN</sequence>
<dbReference type="PANTHER" id="PTHR31198">
    <property type="entry name" value="COILED-COIL DOMAIN-CONTAINING PROTEIN 84"/>
    <property type="match status" value="1"/>
</dbReference>
<feature type="region of interest" description="Disordered" evidence="1">
    <location>
        <begin position="198"/>
        <end position="239"/>
    </location>
</feature>
<dbReference type="AlphaFoldDB" id="A0A6A2ZBR2"/>
<evidence type="ECO:0000256" key="1">
    <source>
        <dbReference type="SAM" id="MobiDB-lite"/>
    </source>
</evidence>
<name>A0A6A2ZBR2_HIBSY</name>
<dbReference type="InterPro" id="IPR028015">
    <property type="entry name" value="CCDC84-like"/>
</dbReference>
<proteinExistence type="predicted"/>
<comment type="caution">
    <text evidence="2">The sequence shown here is derived from an EMBL/GenBank/DDBJ whole genome shotgun (WGS) entry which is preliminary data.</text>
</comment>
<evidence type="ECO:0000313" key="3">
    <source>
        <dbReference type="Proteomes" id="UP000436088"/>
    </source>
</evidence>
<dbReference type="PANTHER" id="PTHR31198:SF1">
    <property type="entry name" value="CENTROSOMAL AT-AC SPLICING FACTOR"/>
    <property type="match status" value="1"/>
</dbReference>
<feature type="compositionally biased region" description="Basic and acidic residues" evidence="1">
    <location>
        <begin position="216"/>
        <end position="230"/>
    </location>
</feature>
<reference evidence="2" key="1">
    <citation type="submission" date="2019-09" db="EMBL/GenBank/DDBJ databases">
        <title>Draft genome information of white flower Hibiscus syriacus.</title>
        <authorList>
            <person name="Kim Y.-M."/>
        </authorList>
    </citation>
    <scope>NUCLEOTIDE SEQUENCE [LARGE SCALE GENOMIC DNA]</scope>
    <source>
        <strain evidence="2">YM2019G1</strain>
    </source>
</reference>
<accession>A0A6A2ZBR2</accession>